<evidence type="ECO:0000313" key="1">
    <source>
        <dbReference type="EMBL" id="KAI3369041.1"/>
    </source>
</evidence>
<dbReference type="EMBL" id="CM041538">
    <property type="protein sequence ID" value="KAI3369041.1"/>
    <property type="molecule type" value="Genomic_DNA"/>
</dbReference>
<sequence>MKLMQECESWEASRAMRSQEASSWSLGSGGQESTRSGTPPAGTRTSAPLGWPAEPRSAAWRSSKAQSYSSSLLLVRKNLIKSQCIHKWMLAEQFVADGPRLQLYDFAEKHWEHLMNWQHATMYLFFGLAGTVSLVIHITEAAPLALDRLMLAIAFFNEGFLFLYHLHGRTMLDVHVHQLLLYAIFGDALFSFLEVFHRGNIILELLRCTLTLLQGSWFWQIGFVLYPPRGPEWDMKDHNNMMFVTMCYSWHLAFAMLIVGVLYCTVS</sequence>
<evidence type="ECO:0000313" key="2">
    <source>
        <dbReference type="Proteomes" id="UP000831701"/>
    </source>
</evidence>
<reference evidence="1" key="1">
    <citation type="submission" date="2022-04" db="EMBL/GenBank/DDBJ databases">
        <title>Jade perch genome.</title>
        <authorList>
            <person name="Chao B."/>
        </authorList>
    </citation>
    <scope>NUCLEOTIDE SEQUENCE</scope>
    <source>
        <strain evidence="1">CB-2022</strain>
    </source>
</reference>
<comment type="caution">
    <text evidence="1">The sequence shown here is derived from an EMBL/GenBank/DDBJ whole genome shotgun (WGS) entry which is preliminary data.</text>
</comment>
<name>A0ACB8WMJ9_9TELE</name>
<protein>
    <submittedName>
        <fullName evidence="1">Uncharacterized protein</fullName>
    </submittedName>
</protein>
<dbReference type="Proteomes" id="UP000831701">
    <property type="component" value="Chromosome 8"/>
</dbReference>
<keyword evidence="2" id="KW-1185">Reference proteome</keyword>
<organism evidence="1 2">
    <name type="scientific">Scortum barcoo</name>
    <name type="common">barcoo grunter</name>
    <dbReference type="NCBI Taxonomy" id="214431"/>
    <lineage>
        <taxon>Eukaryota</taxon>
        <taxon>Metazoa</taxon>
        <taxon>Chordata</taxon>
        <taxon>Craniata</taxon>
        <taxon>Vertebrata</taxon>
        <taxon>Euteleostomi</taxon>
        <taxon>Actinopterygii</taxon>
        <taxon>Neopterygii</taxon>
        <taxon>Teleostei</taxon>
        <taxon>Neoteleostei</taxon>
        <taxon>Acanthomorphata</taxon>
        <taxon>Eupercaria</taxon>
        <taxon>Centrarchiformes</taxon>
        <taxon>Terapontoidei</taxon>
        <taxon>Terapontidae</taxon>
        <taxon>Scortum</taxon>
    </lineage>
</organism>
<proteinExistence type="predicted"/>
<accession>A0ACB8WMJ9</accession>
<feature type="non-terminal residue" evidence="1">
    <location>
        <position position="267"/>
    </location>
</feature>
<gene>
    <name evidence="1" type="ORF">L3Q82_026002</name>
</gene>